<keyword evidence="1" id="KW-0378">Hydrolase</keyword>
<dbReference type="PIRSF" id="PIRSF029285">
    <property type="entry name" value="Aminopept"/>
    <property type="match status" value="1"/>
</dbReference>
<dbReference type="PROSITE" id="PS51257">
    <property type="entry name" value="PROKAR_LIPOPROTEIN"/>
    <property type="match status" value="1"/>
</dbReference>
<protein>
    <submittedName>
        <fullName evidence="1">Aminopeptidase</fullName>
    </submittedName>
</protein>
<keyword evidence="1" id="KW-0645">Protease</keyword>
<reference evidence="1 2" key="1">
    <citation type="submission" date="2020-11" db="EMBL/GenBank/DDBJ databases">
        <title>WGS of Herminiimonas contaminans strain Marseille-Q4544 isolated from planarians Schmidtea mediterranea.</title>
        <authorList>
            <person name="Kangale L."/>
        </authorList>
    </citation>
    <scope>NUCLEOTIDE SEQUENCE [LARGE SCALE GENOMIC DNA]</scope>
    <source>
        <strain evidence="1 2">Marseille-Q4544</strain>
    </source>
</reference>
<keyword evidence="1" id="KW-0031">Aminopeptidase</keyword>
<gene>
    <name evidence="1" type="ORF">IXC47_06870</name>
</gene>
<dbReference type="Pfam" id="PF10023">
    <property type="entry name" value="Aminopep"/>
    <property type="match status" value="1"/>
</dbReference>
<evidence type="ECO:0000313" key="2">
    <source>
        <dbReference type="Proteomes" id="UP000657372"/>
    </source>
</evidence>
<accession>A0ABS0ERS0</accession>
<comment type="caution">
    <text evidence="1">The sequence shown here is derived from an EMBL/GenBank/DDBJ whole genome shotgun (WGS) entry which is preliminary data.</text>
</comment>
<name>A0ABS0ERS0_9BURK</name>
<organism evidence="1 2">
    <name type="scientific">Herminiimonas contaminans</name>
    <dbReference type="NCBI Taxonomy" id="1111140"/>
    <lineage>
        <taxon>Bacteria</taxon>
        <taxon>Pseudomonadati</taxon>
        <taxon>Pseudomonadota</taxon>
        <taxon>Betaproteobacteria</taxon>
        <taxon>Burkholderiales</taxon>
        <taxon>Oxalobacteraceae</taxon>
        <taxon>Herminiimonas</taxon>
    </lineage>
</organism>
<evidence type="ECO:0000313" key="1">
    <source>
        <dbReference type="EMBL" id="MBF8177395.1"/>
    </source>
</evidence>
<dbReference type="GO" id="GO:0004177">
    <property type="term" value="F:aminopeptidase activity"/>
    <property type="evidence" value="ECO:0007669"/>
    <property type="project" value="UniProtKB-KW"/>
</dbReference>
<sequence>MNISRTSLAAPWSRWRAGLLLGALLLLGGCAQLSYYAQATHGQSSLMAAAQPIDDLLLDPELAPKLRQRLMLANQIRQFAVDELALPDNGTYQKYADLKRPYALWNVVATPELSMQPLQWCFPIAGCVSYRGYYSEADAQAFASELRASGHDVQVMGVPAYSTLGWYKDPVLSSFINYPDAEVARLMIHELAHQVVYVQGDTQFNESFATAVEEAGVDRWLARHGDEKARQAYLTTQVRKQQFLALLIQYRKKLVENYASDRTDVAKRKAKQEIFAALQDDYQQLKASWNGYAAYDRWFAQGLTNAHLVSVATYNGQVPAFRALLREQQNFTGFYRAVIALAQQDKMQRDQRLASLAAALPQVSHTEAGGR</sequence>
<dbReference type="InterPro" id="IPR014553">
    <property type="entry name" value="Aminopept"/>
</dbReference>
<dbReference type="EMBL" id="JADOEL010000004">
    <property type="protein sequence ID" value="MBF8177395.1"/>
    <property type="molecule type" value="Genomic_DNA"/>
</dbReference>
<proteinExistence type="predicted"/>
<dbReference type="RefSeq" id="WP_195875111.1">
    <property type="nucleotide sequence ID" value="NZ_JADOEL010000004.1"/>
</dbReference>
<keyword evidence="2" id="KW-1185">Reference proteome</keyword>
<dbReference type="Proteomes" id="UP000657372">
    <property type="component" value="Unassembled WGS sequence"/>
</dbReference>